<keyword evidence="1" id="KW-0472">Membrane</keyword>
<reference evidence="2 3" key="1">
    <citation type="journal article" date="2019" name="ISME J.">
        <title>Genome analyses of uncultured TG2/ZB3 bacteria in 'Margulisbacteria' specifically attached to ectosymbiotic spirochetes of protists in the termite gut.</title>
        <authorList>
            <person name="Utami Y.D."/>
            <person name="Kuwahara H."/>
            <person name="Igai K."/>
            <person name="Murakami T."/>
            <person name="Sugaya K."/>
            <person name="Morikawa T."/>
            <person name="Nagura Y."/>
            <person name="Yuki M."/>
            <person name="Deevong P."/>
            <person name="Inoue T."/>
            <person name="Kihara K."/>
            <person name="Lo N."/>
            <person name="Yamada A."/>
            <person name="Ohkuma M."/>
            <person name="Hongoh Y."/>
        </authorList>
    </citation>
    <scope>NUCLEOTIDE SEQUENCE [LARGE SCALE GENOMIC DNA]</scope>
    <source>
        <strain evidence="2">NkOx7-01</strain>
    </source>
</reference>
<protein>
    <submittedName>
        <fullName evidence="2">Uncharacterized protein</fullName>
    </submittedName>
</protein>
<evidence type="ECO:0000256" key="1">
    <source>
        <dbReference type="SAM" id="Phobius"/>
    </source>
</evidence>
<sequence>MVDKISKANKSGLVIMTVCIILVVLAGLAWGIGRYVFVDTLSRFSRVLYSAKPGKLDKFLKDCQTRHAHLSRKENGTLLVNLQNKQTVKLIDSPDADGSRVTYAYLLFVPEINTHLIAKRWGEQRRYVLLNNKTGLTQTVWNLPKLSPRKNRLAVASHDLVSGFTVNGIQVFDVASGNYVKQFEQELDWGAANPRWLNNDAFVVDKYIYDTRSCFTENLAGRVTIRRAADRWHIEN</sequence>
<dbReference type="Proteomes" id="UP000269352">
    <property type="component" value="Unassembled WGS sequence"/>
</dbReference>
<dbReference type="AlphaFoldDB" id="A0A388TD25"/>
<dbReference type="EMBL" id="BGZN01000046">
    <property type="protein sequence ID" value="GBR74438.1"/>
    <property type="molecule type" value="Genomic_DNA"/>
</dbReference>
<organism evidence="2 3">
    <name type="scientific">Termititenax aidoneus</name>
    <dbReference type="NCBI Taxonomy" id="2218524"/>
    <lineage>
        <taxon>Bacteria</taxon>
        <taxon>Bacillati</taxon>
        <taxon>Candidatus Margulisiibacteriota</taxon>
        <taxon>Candidatus Termititenacia</taxon>
        <taxon>Candidatus Termititenacales</taxon>
        <taxon>Candidatus Termititenacaceae</taxon>
        <taxon>Candidatus Termititenax</taxon>
    </lineage>
</organism>
<keyword evidence="3" id="KW-1185">Reference proteome</keyword>
<evidence type="ECO:0000313" key="3">
    <source>
        <dbReference type="Proteomes" id="UP000269352"/>
    </source>
</evidence>
<accession>A0A388TD25</accession>
<proteinExistence type="predicted"/>
<keyword evidence="1" id="KW-0812">Transmembrane</keyword>
<gene>
    <name evidence="2" type="ORF">NO1_1612</name>
</gene>
<name>A0A388TD25_TERA1</name>
<evidence type="ECO:0000313" key="2">
    <source>
        <dbReference type="EMBL" id="GBR74438.1"/>
    </source>
</evidence>
<comment type="caution">
    <text evidence="2">The sequence shown here is derived from an EMBL/GenBank/DDBJ whole genome shotgun (WGS) entry which is preliminary data.</text>
</comment>
<feature type="transmembrane region" description="Helical" evidence="1">
    <location>
        <begin position="12"/>
        <end position="37"/>
    </location>
</feature>
<keyword evidence="1" id="KW-1133">Transmembrane helix</keyword>